<dbReference type="Proteomes" id="UP000253153">
    <property type="component" value="Unassembled WGS sequence"/>
</dbReference>
<dbReference type="AlphaFoldDB" id="A0A366SD76"/>
<dbReference type="PIRSF" id="PIRSF006060">
    <property type="entry name" value="AA_transporter"/>
    <property type="match status" value="1"/>
</dbReference>
<dbReference type="InterPro" id="IPR004840">
    <property type="entry name" value="Amino_acid_permease_CS"/>
</dbReference>
<evidence type="ECO:0000256" key="3">
    <source>
        <dbReference type="ARBA" id="ARBA00022692"/>
    </source>
</evidence>
<comment type="caution">
    <text evidence="7">The sequence shown here is derived from an EMBL/GenBank/DDBJ whole genome shotgun (WGS) entry which is preliminary data.</text>
</comment>
<feature type="transmembrane region" description="Helical" evidence="6">
    <location>
        <begin position="67"/>
        <end position="92"/>
    </location>
</feature>
<proteinExistence type="predicted"/>
<evidence type="ECO:0008006" key="9">
    <source>
        <dbReference type="Google" id="ProtNLM"/>
    </source>
</evidence>
<feature type="transmembrane region" description="Helical" evidence="6">
    <location>
        <begin position="35"/>
        <end position="55"/>
    </location>
</feature>
<reference evidence="7 8" key="1">
    <citation type="submission" date="2018-06" db="EMBL/GenBank/DDBJ databases">
        <title>Fusarium incarnatum-equiseti species complex species 28.</title>
        <authorList>
            <person name="Gardiner D.M."/>
        </authorList>
    </citation>
    <scope>NUCLEOTIDE SEQUENCE [LARGE SCALE GENOMIC DNA]</scope>
    <source>
        <strain evidence="7 8">FIESC_28</strain>
    </source>
</reference>
<evidence type="ECO:0000256" key="1">
    <source>
        <dbReference type="ARBA" id="ARBA00004141"/>
    </source>
</evidence>
<organism evidence="7 8">
    <name type="scientific">Fusarium coffeatum</name>
    <dbReference type="NCBI Taxonomy" id="231269"/>
    <lineage>
        <taxon>Eukaryota</taxon>
        <taxon>Fungi</taxon>
        <taxon>Dikarya</taxon>
        <taxon>Ascomycota</taxon>
        <taxon>Pezizomycotina</taxon>
        <taxon>Sordariomycetes</taxon>
        <taxon>Hypocreomycetidae</taxon>
        <taxon>Hypocreales</taxon>
        <taxon>Nectriaceae</taxon>
        <taxon>Fusarium</taxon>
        <taxon>Fusarium incarnatum-equiseti species complex</taxon>
    </lineage>
</organism>
<dbReference type="GO" id="GO:0006865">
    <property type="term" value="P:amino acid transport"/>
    <property type="evidence" value="ECO:0007669"/>
    <property type="project" value="InterPro"/>
</dbReference>
<dbReference type="EMBL" id="QKXC01000014">
    <property type="protein sequence ID" value="RBR26626.1"/>
    <property type="molecule type" value="Genomic_DNA"/>
</dbReference>
<accession>A0A366SD76</accession>
<keyword evidence="5 6" id="KW-0472">Membrane</keyword>
<dbReference type="GO" id="GO:0022857">
    <property type="term" value="F:transmembrane transporter activity"/>
    <property type="evidence" value="ECO:0007669"/>
    <property type="project" value="InterPro"/>
</dbReference>
<evidence type="ECO:0000256" key="5">
    <source>
        <dbReference type="ARBA" id="ARBA00023136"/>
    </source>
</evidence>
<evidence type="ECO:0000313" key="8">
    <source>
        <dbReference type="Proteomes" id="UP000253153"/>
    </source>
</evidence>
<feature type="transmembrane region" description="Helical" evidence="6">
    <location>
        <begin position="267"/>
        <end position="290"/>
    </location>
</feature>
<dbReference type="PANTHER" id="PTHR45649">
    <property type="entry name" value="AMINO-ACID PERMEASE BAT1"/>
    <property type="match status" value="1"/>
</dbReference>
<name>A0A366SD76_9HYPO</name>
<feature type="transmembrane region" description="Helical" evidence="6">
    <location>
        <begin position="189"/>
        <end position="211"/>
    </location>
</feature>
<dbReference type="Gene3D" id="1.20.1740.10">
    <property type="entry name" value="Amino acid/polyamine transporter I"/>
    <property type="match status" value="1"/>
</dbReference>
<sequence length="561" mass="60802">MESQAPRDKNVHIDDSAALEQLGHKQELKRNFSKISLLGLAFAILNTWTALSASISLALPSGGPSSVIWGLMVAGICNLCLAAPLAEMLSAYPTAGGQYHWAALLAWPKWSRGISYVTGWINAAGYVVLTATAPLLGSTFVTDAITFMHPSYKAQAWHQFLIYLAFTLIALVINAFATRLLPLFNKAAFLWSISGFIIISITVLACAAPDYQSGAFVYGKFINEVGWPDGLAWMLGLLQGAFALTGFDAAAHMIEEIPNARVEGPRIMIWCILIGMASGFIFLSCLLFVVKDVQNVIESPAGALLQMYFDATNSKAGSICLLVFSIVCMVFTATAIMTTSARMVSKYLLNLSLQLSSCSFPCVVFLLTLFAQTYSFSRDRGLPFSHIWSKVHPTLDVPLNALFWTTGWVIVFGLILLGSSSAFNAITAASVVALGVTYAIPPAIHLLRGGNLLPEDRPFKLSTPVRWVCSLVGIAWAILTTVLFVFPPELPVTPTNMNYCIAAFGVILFLSVGTWIFDGRKHYKGPLIQMSMDGATLEGASMAETTCTSNVEDDMKSHKPE</sequence>
<comment type="subcellular location">
    <subcellularLocation>
        <location evidence="1">Membrane</location>
        <topology evidence="1">Multi-pass membrane protein</topology>
    </subcellularLocation>
</comment>
<evidence type="ECO:0000256" key="4">
    <source>
        <dbReference type="ARBA" id="ARBA00022989"/>
    </source>
</evidence>
<dbReference type="OrthoDB" id="2417308at2759"/>
<feature type="transmembrane region" description="Helical" evidence="6">
    <location>
        <begin position="498"/>
        <end position="517"/>
    </location>
</feature>
<dbReference type="PANTHER" id="PTHR45649:SF14">
    <property type="entry name" value="GABA PERMEASE"/>
    <property type="match status" value="1"/>
</dbReference>
<protein>
    <recommendedName>
        <fullName evidence="9">Choline transport protein</fullName>
    </recommendedName>
</protein>
<feature type="transmembrane region" description="Helical" evidence="6">
    <location>
        <begin position="316"/>
        <end position="337"/>
    </location>
</feature>
<evidence type="ECO:0000256" key="2">
    <source>
        <dbReference type="ARBA" id="ARBA00022448"/>
    </source>
</evidence>
<keyword evidence="4 6" id="KW-1133">Transmembrane helix</keyword>
<feature type="transmembrane region" description="Helical" evidence="6">
    <location>
        <begin position="231"/>
        <end position="255"/>
    </location>
</feature>
<feature type="transmembrane region" description="Helical" evidence="6">
    <location>
        <begin position="397"/>
        <end position="418"/>
    </location>
</feature>
<dbReference type="InterPro" id="IPR002293">
    <property type="entry name" value="AA/rel_permease1"/>
</dbReference>
<feature type="transmembrane region" description="Helical" evidence="6">
    <location>
        <begin position="425"/>
        <end position="444"/>
    </location>
</feature>
<dbReference type="RefSeq" id="XP_031021217.1">
    <property type="nucleotide sequence ID" value="XM_031154774.1"/>
</dbReference>
<evidence type="ECO:0000313" key="7">
    <source>
        <dbReference type="EMBL" id="RBR26626.1"/>
    </source>
</evidence>
<feature type="transmembrane region" description="Helical" evidence="6">
    <location>
        <begin position="156"/>
        <end position="177"/>
    </location>
</feature>
<evidence type="ECO:0000256" key="6">
    <source>
        <dbReference type="SAM" id="Phobius"/>
    </source>
</evidence>
<dbReference type="GeneID" id="41990070"/>
<keyword evidence="3 6" id="KW-0812">Transmembrane</keyword>
<feature type="transmembrane region" description="Helical" evidence="6">
    <location>
        <begin position="358"/>
        <end position="377"/>
    </location>
</feature>
<keyword evidence="8" id="KW-1185">Reference proteome</keyword>
<keyword evidence="2" id="KW-0813">Transport</keyword>
<feature type="transmembrane region" description="Helical" evidence="6">
    <location>
        <begin position="113"/>
        <end position="136"/>
    </location>
</feature>
<gene>
    <name evidence="7" type="ORF">FIESC28_00623</name>
</gene>
<dbReference type="PROSITE" id="PS00218">
    <property type="entry name" value="AMINO_ACID_PERMEASE_1"/>
    <property type="match status" value="1"/>
</dbReference>
<feature type="transmembrane region" description="Helical" evidence="6">
    <location>
        <begin position="464"/>
        <end position="486"/>
    </location>
</feature>
<dbReference type="Pfam" id="PF13520">
    <property type="entry name" value="AA_permease_2"/>
    <property type="match status" value="2"/>
</dbReference>
<dbReference type="GO" id="GO:0016020">
    <property type="term" value="C:membrane"/>
    <property type="evidence" value="ECO:0007669"/>
    <property type="project" value="UniProtKB-SubCell"/>
</dbReference>